<accession>A0A4V1LSY3</accession>
<organism evidence="2 3">
    <name type="scientific">Veronia nyctiphanis</name>
    <dbReference type="NCBI Taxonomy" id="1278244"/>
    <lineage>
        <taxon>Bacteria</taxon>
        <taxon>Pseudomonadati</taxon>
        <taxon>Pseudomonadota</taxon>
        <taxon>Gammaproteobacteria</taxon>
        <taxon>Vibrionales</taxon>
        <taxon>Vibrionaceae</taxon>
        <taxon>Veronia</taxon>
    </lineage>
</organism>
<name>A0A4V1LSY3_9GAMM</name>
<feature type="signal peptide" evidence="1">
    <location>
        <begin position="1"/>
        <end position="18"/>
    </location>
</feature>
<gene>
    <name evidence="2" type="ORF">CS022_09880</name>
</gene>
<feature type="chain" id="PRO_5020422176" evidence="1">
    <location>
        <begin position="19"/>
        <end position="94"/>
    </location>
</feature>
<proteinExistence type="predicted"/>
<sequence>MYKSLLALSLILPTTVSAEQLWLTVDKDTLPAIAELQGFAVVPNIQVAASSSPAAVVRVDSSQQDILTAVMHDTYHAARAIWSTNRKKKPSKRL</sequence>
<evidence type="ECO:0000313" key="3">
    <source>
        <dbReference type="Proteomes" id="UP000290287"/>
    </source>
</evidence>
<comment type="caution">
    <text evidence="2">The sequence shown here is derived from an EMBL/GenBank/DDBJ whole genome shotgun (WGS) entry which is preliminary data.</text>
</comment>
<dbReference type="AlphaFoldDB" id="A0A4V1LSY3"/>
<reference evidence="2 3" key="1">
    <citation type="submission" date="2017-10" db="EMBL/GenBank/DDBJ databases">
        <title>Nyctiphanis sp. nov., isolated from the stomach of the euphausiid Nyctiphanes simplex (Hansen, 1911) in the Gulf of California.</title>
        <authorList>
            <person name="Gomez-Gil B."/>
            <person name="Aguilar-Mendez M."/>
            <person name="Lopez-Cortes A."/>
            <person name="Gomez-Gutierrez J."/>
            <person name="Roque A."/>
            <person name="Lang E."/>
            <person name="Gonzalez-Castillo A."/>
        </authorList>
    </citation>
    <scope>NUCLEOTIDE SEQUENCE [LARGE SCALE GENOMIC DNA]</scope>
    <source>
        <strain evidence="2 3">CAIM 600</strain>
    </source>
</reference>
<evidence type="ECO:0000313" key="2">
    <source>
        <dbReference type="EMBL" id="RXJ73298.1"/>
    </source>
</evidence>
<keyword evidence="1" id="KW-0732">Signal</keyword>
<evidence type="ECO:0000256" key="1">
    <source>
        <dbReference type="SAM" id="SignalP"/>
    </source>
</evidence>
<keyword evidence="3" id="KW-1185">Reference proteome</keyword>
<dbReference type="Proteomes" id="UP000290287">
    <property type="component" value="Unassembled WGS sequence"/>
</dbReference>
<protein>
    <submittedName>
        <fullName evidence="2">Uncharacterized protein</fullName>
    </submittedName>
</protein>
<dbReference type="RefSeq" id="WP_129122135.1">
    <property type="nucleotide sequence ID" value="NZ_PEIB01000010.1"/>
</dbReference>
<dbReference type="EMBL" id="PEIB01000010">
    <property type="protein sequence ID" value="RXJ73298.1"/>
    <property type="molecule type" value="Genomic_DNA"/>
</dbReference>